<keyword evidence="2" id="KW-1185">Reference proteome</keyword>
<dbReference type="Proteomes" id="UP000887574">
    <property type="component" value="Unplaced"/>
</dbReference>
<name>A0A915DSC7_9BILA</name>
<feature type="region of interest" description="Disordered" evidence="1">
    <location>
        <begin position="2116"/>
        <end position="2162"/>
    </location>
</feature>
<protein>
    <submittedName>
        <fullName evidence="3">Protein SZT2</fullName>
    </submittedName>
</protein>
<sequence length="2162" mass="246857">MQTELNRTNHETVPKTCREAREISLFMERDVRISRNVRAAWYFDHLEKSIGLNKTRNSGHAPETSGQHIQSDYEGISVVGITAKDGEPVQEDEKFVVTTSTTITYFSKLYRFIFVLDFSPSSFVSDENDEAVLYIKLIDSVIKCIQNLVKKFKFPGGQEIFQPQLLASFCAFTPFLCFSEDSVLLQGVLLNEETMQDILDFLSVKIRNYLNKLCMFTQPHMKEWNTKRRKCRKFNDDVLTSLFQQNSSFCEDISVSQPKPFCSTTSSSTVGTQSLTDKGFIQPDWALVFMLRMGLMGVQMLPENTQSNVVILTDGVCGIPDLQALQNILSQLRSNTIAVSFIQLRQSSLSGPVLGHVGFPQLFRFLSAATFGKFLTEDELEQRSKDPLEFNMYHKNLLCWSFHRALIKNSILPENVPMFPSYTRNRKLSRSYEANLYQLLYVRLREGYALKQVDIQKRSQDVEIITVKLCLAWKPNVNFDYVITSPWSTHNKNTNKKYKIHVDVFVDGSDIFGEKDVDSIKSAIFNVNQDDCLLMHLHLFNCDTHYCSLPKEFDKKTALFEYRKSSQKPVLLEAYENLKNSKFVTFWQPLCALDDALWQKLFHTHTLRLCLTHDLPLPDKIFTPSLNKGRFPQITSEVAFHELHELLHNHSAFTLVKDHLYISWEEKENPSYFYLIKASLEMPFVILRLGFLGGVSGITRNKVFDSLKSLLERLNIKREVQFVNSMEAISTSFSDYNFSFHQSFTKTLDSKLLTVLRKPMEKILARYRSIPKLLEQIIRLESSANLRDKREMILHNAIAKYMCTKRQIWHLRGVFLKSSFLSNNATRSHIASAEVACIEFILQTLMRRRLNQGFSIAYGRSGIVNLTRQREDGSVLPRVEQCVIFSPLVDNNISSDWRSLMHLRQHSVKYGYDPAASNLSTLKSNNNGVYPEKENSTVSVPWPQLVVEIWSEPQGNTNQQDIKGDSTKTQLLAENDSLIRTLFTFEQWIKACNSKIWIEKPFVLPNEGLEAVKMSPAVDCFLDTFSFKTMLKNATEKELMLLPALGYSNYDPHSNTRLSILLKSLKRELVETCDACVEVTDEEFLLDIISFLQIHFKSDTSTTQQQQQEEVQVTLDTPSNNLTTDQNMTNSLNAIYSSSTDFKTAISSPASPNFQASSAFSPIQQQRPETNNICSASTWLIQDNDCEQQPHHNITIQELLGERRSTSVPLLNKLPAQKDGKEMVETTATRKTLGVADVHGHPEFRSAFNMHTTADQPMANTNGNTAEIGQEIKKKFSSTAFSNDELCSPTKGSGRTMPAPTKKYSAPPSSLNRGPVGSSHQLSEVADKVKQQSVHRFAGVGVRIYSKRLNDYRMVMFVVPNDARSVNALMPAEQVHCFPVLAYHCDRAKMAQWLAESSNILAEEFRREVVVESFCHKSEASTLAQLSRQVSRRAKDCSKSEESMESFYVLGSEPRTEQREQQQPIHTAFHLSKYCEEFFEEYVFTRSFIATIYVCLGQEIFVPSPVLLEAVDYRCEHLNIEIGSINEILNDTCVHMKKRTKRVPKKPRHQRLFSSSSSSSSSSSTLNGPVCEHGPSVQKGQVDGEIISFRSDEDQLFEKEDSDNGDLSTSTNDETACEDELNDFRSSFDNLLKSHHFVKVPGLKDESYFFYWPQTHSTDMNAQLASFDDFSEDLPTVLSPCNNSTVVFGQKSNFSRNNSARNTIASYSTRPVNLSRGTRKTSASTISKRRSTNTSDIFSNANDDEIRSILTRQSSSESWEVECCTDNDDSESEKSSLAEEFLLGTDKWPLFIQFSVAVHVNDQMETFSIEFIPNCLKDILEKCSPAMLPKQEDADLSVFISIDMYVLSWPLRAYENDGETDSLDGEFNTSGGDKHKRIGQPQTIGRYSIMNIDEDHEDIFEQPVERLREIPVQEHRTLRRLQRNIQRMLKIEHILIMSRDFDKKKETVHLRTFVHKNCSKITNRFEESFGSSQKKKALGANRWPIRDVDYCSLRRFPTLSSLDSSSAKSSNCFSQNRDQKHNQSPRCFKRDYKEPLIFYCCGVDDAEAFAKIRHESILSSSRQSSQKRPFSHLKDEFSLQSRSKTAKKTPRQASNISFQDDDFIVDIEGSQQHLCSKRDTKKHSFERVSETSSEDTNNETTSNVTELTMPLNDCDFDPMGNL</sequence>
<feature type="region of interest" description="Disordered" evidence="1">
    <location>
        <begin position="2057"/>
        <end position="2095"/>
    </location>
</feature>
<feature type="region of interest" description="Disordered" evidence="1">
    <location>
        <begin position="1283"/>
        <end position="1319"/>
    </location>
</feature>
<feature type="compositionally biased region" description="Low complexity" evidence="1">
    <location>
        <begin position="2000"/>
        <end position="2010"/>
    </location>
</feature>
<feature type="compositionally biased region" description="Low complexity" evidence="1">
    <location>
        <begin position="2138"/>
        <end position="2148"/>
    </location>
</feature>
<evidence type="ECO:0000256" key="1">
    <source>
        <dbReference type="SAM" id="MobiDB-lite"/>
    </source>
</evidence>
<evidence type="ECO:0000313" key="3">
    <source>
        <dbReference type="WBParaSite" id="jg2302.2"/>
    </source>
</evidence>
<feature type="compositionally biased region" description="Low complexity" evidence="1">
    <location>
        <begin position="2057"/>
        <end position="2068"/>
    </location>
</feature>
<feature type="compositionally biased region" description="Basic residues" evidence="1">
    <location>
        <begin position="1539"/>
        <end position="1551"/>
    </location>
</feature>
<proteinExistence type="predicted"/>
<evidence type="ECO:0000313" key="2">
    <source>
        <dbReference type="Proteomes" id="UP000887574"/>
    </source>
</evidence>
<feature type="compositionally biased region" description="Low complexity" evidence="1">
    <location>
        <begin position="1554"/>
        <end position="1564"/>
    </location>
</feature>
<feature type="compositionally biased region" description="Basic and acidic residues" evidence="1">
    <location>
        <begin position="2116"/>
        <end position="2129"/>
    </location>
</feature>
<feature type="compositionally biased region" description="Polar residues" evidence="1">
    <location>
        <begin position="1307"/>
        <end position="1319"/>
    </location>
</feature>
<dbReference type="WBParaSite" id="jg2302.2">
    <property type="protein sequence ID" value="jg2302.2"/>
    <property type="gene ID" value="jg2302"/>
</dbReference>
<feature type="region of interest" description="Disordered" evidence="1">
    <location>
        <begin position="2000"/>
        <end position="2025"/>
    </location>
</feature>
<dbReference type="PANTHER" id="PTHR14918:SF3">
    <property type="entry name" value="KICSTOR COMPLEX PROTEIN SZT2"/>
    <property type="match status" value="1"/>
</dbReference>
<dbReference type="PANTHER" id="PTHR14918">
    <property type="entry name" value="KICSTOR COMPLEX PROTEIN SZT2"/>
    <property type="match status" value="1"/>
</dbReference>
<reference evidence="3" key="1">
    <citation type="submission" date="2022-11" db="UniProtKB">
        <authorList>
            <consortium name="WormBaseParasite"/>
        </authorList>
    </citation>
    <scope>IDENTIFICATION</scope>
</reference>
<dbReference type="GO" id="GO:0005777">
    <property type="term" value="C:peroxisome"/>
    <property type="evidence" value="ECO:0007669"/>
    <property type="project" value="InterPro"/>
</dbReference>
<dbReference type="InterPro" id="IPR033228">
    <property type="entry name" value="SZT2"/>
</dbReference>
<accession>A0A915DSC7</accession>
<organism evidence="2 3">
    <name type="scientific">Ditylenchus dipsaci</name>
    <dbReference type="NCBI Taxonomy" id="166011"/>
    <lineage>
        <taxon>Eukaryota</taxon>
        <taxon>Metazoa</taxon>
        <taxon>Ecdysozoa</taxon>
        <taxon>Nematoda</taxon>
        <taxon>Chromadorea</taxon>
        <taxon>Rhabditida</taxon>
        <taxon>Tylenchina</taxon>
        <taxon>Tylenchomorpha</taxon>
        <taxon>Sphaerularioidea</taxon>
        <taxon>Anguinidae</taxon>
        <taxon>Anguininae</taxon>
        <taxon>Ditylenchus</taxon>
    </lineage>
</organism>
<feature type="region of interest" description="Disordered" evidence="1">
    <location>
        <begin position="1539"/>
        <end position="1578"/>
    </location>
</feature>